<dbReference type="PANTHER" id="PTHR30126">
    <property type="entry name" value="HTH-TYPE TRANSCRIPTIONAL REGULATOR"/>
    <property type="match status" value="1"/>
</dbReference>
<evidence type="ECO:0000256" key="3">
    <source>
        <dbReference type="ARBA" id="ARBA00023163"/>
    </source>
</evidence>
<evidence type="ECO:0000313" key="8">
    <source>
        <dbReference type="Proteomes" id="UP000273516"/>
    </source>
</evidence>
<dbReference type="OrthoDB" id="7840053at2"/>
<accession>A0A3M0MGT0</accession>
<dbReference type="AlphaFoldDB" id="A0A3M0MGT0"/>
<name>A0A3M0MGT0_9RHOB</name>
<organism evidence="7 8">
    <name type="scientific">Paracoccus alkanivorans</name>
    <dbReference type="NCBI Taxonomy" id="2116655"/>
    <lineage>
        <taxon>Bacteria</taxon>
        <taxon>Pseudomonadati</taxon>
        <taxon>Pseudomonadota</taxon>
        <taxon>Alphaproteobacteria</taxon>
        <taxon>Rhodobacterales</taxon>
        <taxon>Paracoccaceae</taxon>
        <taxon>Paracoccus</taxon>
    </lineage>
</organism>
<dbReference type="Pfam" id="PF00126">
    <property type="entry name" value="HTH_1"/>
    <property type="match status" value="1"/>
</dbReference>
<evidence type="ECO:0000256" key="2">
    <source>
        <dbReference type="ARBA" id="ARBA00023015"/>
    </source>
</evidence>
<dbReference type="PANTHER" id="PTHR30126:SF5">
    <property type="entry name" value="HTH-TYPE TRANSCRIPTIONAL ACTIVATOR CMPR"/>
    <property type="match status" value="1"/>
</dbReference>
<comment type="similarity">
    <text evidence="1">Belongs to the LysR transcriptional regulatory family.</text>
</comment>
<dbReference type="InterPro" id="IPR000847">
    <property type="entry name" value="LysR_HTH_N"/>
</dbReference>
<dbReference type="SUPFAM" id="SSF46785">
    <property type="entry name" value="Winged helix' DNA-binding domain"/>
    <property type="match status" value="1"/>
</dbReference>
<comment type="caution">
    <text evidence="7">The sequence shown here is derived from an EMBL/GenBank/DDBJ whole genome shotgun (WGS) entry which is preliminary data.</text>
</comment>
<keyword evidence="8" id="KW-1185">Reference proteome</keyword>
<evidence type="ECO:0000256" key="1">
    <source>
        <dbReference type="ARBA" id="ARBA00009437"/>
    </source>
</evidence>
<dbReference type="GO" id="GO:0003700">
    <property type="term" value="F:DNA-binding transcription factor activity"/>
    <property type="evidence" value="ECO:0007669"/>
    <property type="project" value="InterPro"/>
</dbReference>
<keyword evidence="3" id="KW-0804">Transcription</keyword>
<dbReference type="InterPro" id="IPR036390">
    <property type="entry name" value="WH_DNA-bd_sf"/>
</dbReference>
<evidence type="ECO:0000313" key="7">
    <source>
        <dbReference type="EMBL" id="RMC36273.1"/>
    </source>
</evidence>
<dbReference type="RefSeq" id="WP_122111437.1">
    <property type="nucleotide sequence ID" value="NZ_QOKZ01000002.1"/>
</dbReference>
<keyword evidence="2" id="KW-0805">Transcription regulation</keyword>
<dbReference type="PROSITE" id="PS50931">
    <property type="entry name" value="HTH_LYSR"/>
    <property type="match status" value="1"/>
</dbReference>
<evidence type="ECO:0000256" key="5">
    <source>
        <dbReference type="ARBA" id="ARBA00043141"/>
    </source>
</evidence>
<sequence length="96" mass="10203">MLEQLRALRMLADHGTVAAAVKTVGLTAPAIHIQLKNLEENIGSPVVDREGGSGGLMPQGRVLLRAYERIEVAITRALAEVEALNTGACGNLTLRM</sequence>
<gene>
    <name evidence="7" type="ORF">C9E81_06190</name>
</gene>
<protein>
    <recommendedName>
        <fullName evidence="4">HTH-type transcriptional regulator CbbR</fullName>
    </recommendedName>
    <alternativeName>
        <fullName evidence="5">RuBisCO operon transcriptional regulator</fullName>
    </alternativeName>
</protein>
<feature type="domain" description="HTH lysR-type" evidence="6">
    <location>
        <begin position="1"/>
        <end position="57"/>
    </location>
</feature>
<evidence type="ECO:0000259" key="6">
    <source>
        <dbReference type="PROSITE" id="PS50931"/>
    </source>
</evidence>
<dbReference type="Proteomes" id="UP000273516">
    <property type="component" value="Unassembled WGS sequence"/>
</dbReference>
<dbReference type="EMBL" id="QOKZ01000002">
    <property type="protein sequence ID" value="RMC36273.1"/>
    <property type="molecule type" value="Genomic_DNA"/>
</dbReference>
<dbReference type="InterPro" id="IPR036388">
    <property type="entry name" value="WH-like_DNA-bd_sf"/>
</dbReference>
<proteinExistence type="inferred from homology"/>
<reference evidence="7 8" key="1">
    <citation type="submission" date="2018-07" db="EMBL/GenBank/DDBJ databases">
        <authorList>
            <person name="Zhang Y."/>
            <person name="Wang L."/>
            <person name="Ma S."/>
        </authorList>
    </citation>
    <scope>NUCLEOTIDE SEQUENCE [LARGE SCALE GENOMIC DNA]</scope>
    <source>
        <strain evidence="7 8">4-2</strain>
    </source>
</reference>
<dbReference type="GO" id="GO:0000976">
    <property type="term" value="F:transcription cis-regulatory region binding"/>
    <property type="evidence" value="ECO:0007669"/>
    <property type="project" value="TreeGrafter"/>
</dbReference>
<evidence type="ECO:0000256" key="4">
    <source>
        <dbReference type="ARBA" id="ARBA00039279"/>
    </source>
</evidence>
<dbReference type="Gene3D" id="1.10.10.10">
    <property type="entry name" value="Winged helix-like DNA-binding domain superfamily/Winged helix DNA-binding domain"/>
    <property type="match status" value="1"/>
</dbReference>